<dbReference type="OrthoDB" id="449382at2759"/>
<evidence type="ECO:0000313" key="2">
    <source>
        <dbReference type="EMBL" id="RAO68253.1"/>
    </source>
</evidence>
<reference evidence="2 3" key="1">
    <citation type="journal article" date="2017" name="Biotechnol. Biofuels">
        <title>Differential beta-glucosidase expression as a function of carbon source availability in Talaromyces amestolkiae: a genomic and proteomic approach.</title>
        <authorList>
            <person name="de Eugenio L.I."/>
            <person name="Mendez-Liter J.A."/>
            <person name="Nieto-Dominguez M."/>
            <person name="Alonso L."/>
            <person name="Gil-Munoz J."/>
            <person name="Barriuso J."/>
            <person name="Prieto A."/>
            <person name="Martinez M.J."/>
        </authorList>
    </citation>
    <scope>NUCLEOTIDE SEQUENCE [LARGE SCALE GENOMIC DNA]</scope>
    <source>
        <strain evidence="2 3">CIB</strain>
    </source>
</reference>
<gene>
    <name evidence="2" type="ORF">BHQ10_004265</name>
</gene>
<dbReference type="PANTHER" id="PTHR31126">
    <property type="entry name" value="TYROSINE-PROTEIN PHOSPHATASE"/>
    <property type="match status" value="1"/>
</dbReference>
<dbReference type="RefSeq" id="XP_040732769.1">
    <property type="nucleotide sequence ID" value="XM_040876612.1"/>
</dbReference>
<protein>
    <recommendedName>
        <fullName evidence="1">Tyrosine specific protein phosphatases domain-containing protein</fullName>
    </recommendedName>
</protein>
<dbReference type="InterPro" id="IPR016130">
    <property type="entry name" value="Tyr_Pase_AS"/>
</dbReference>
<name>A0A364KXI2_TALAM</name>
<dbReference type="EMBL" id="MIKG01000007">
    <property type="protein sequence ID" value="RAO68253.1"/>
    <property type="molecule type" value="Genomic_DNA"/>
</dbReference>
<dbReference type="Gene3D" id="3.90.190.10">
    <property type="entry name" value="Protein tyrosine phosphatase superfamily"/>
    <property type="match status" value="1"/>
</dbReference>
<dbReference type="PANTHER" id="PTHR31126:SF1">
    <property type="entry name" value="TYROSINE SPECIFIC PROTEIN PHOSPHATASES DOMAIN-CONTAINING PROTEIN"/>
    <property type="match status" value="1"/>
</dbReference>
<sequence>MMLQSPGEAKALYSKDKPNNENLSGFKIIKLPLGRKGFSIQHCSAKYEKYLEAGSKAVAQEYFNMLLEGHQTIRQVLLLLRDNPGDVFLIHCSLGKDRTGIIFAILLSLAGVPHDVIASEYSLSEVALQSLLPKIAEIVKSSASPRPTTAEALRIAHGVITTTKDAMFLTLEKLEATFGSTVQYVTERCGLCLEDIKQIQQNLTRADPQK</sequence>
<keyword evidence="3" id="KW-1185">Reference proteome</keyword>
<organism evidence="2 3">
    <name type="scientific">Talaromyces amestolkiae</name>
    <dbReference type="NCBI Taxonomy" id="1196081"/>
    <lineage>
        <taxon>Eukaryota</taxon>
        <taxon>Fungi</taxon>
        <taxon>Dikarya</taxon>
        <taxon>Ascomycota</taxon>
        <taxon>Pezizomycotina</taxon>
        <taxon>Eurotiomycetes</taxon>
        <taxon>Eurotiomycetidae</taxon>
        <taxon>Eurotiales</taxon>
        <taxon>Trichocomaceae</taxon>
        <taxon>Talaromyces</taxon>
        <taxon>Talaromyces sect. Talaromyces</taxon>
    </lineage>
</organism>
<dbReference type="PROSITE" id="PS50056">
    <property type="entry name" value="TYR_PHOSPHATASE_2"/>
    <property type="match status" value="1"/>
</dbReference>
<dbReference type="InterPro" id="IPR029021">
    <property type="entry name" value="Prot-tyrosine_phosphatase-like"/>
</dbReference>
<proteinExistence type="predicted"/>
<dbReference type="Proteomes" id="UP000249363">
    <property type="component" value="Unassembled WGS sequence"/>
</dbReference>
<dbReference type="GeneID" id="63793481"/>
<dbReference type="PROSITE" id="PS00383">
    <property type="entry name" value="TYR_PHOSPHATASE_1"/>
    <property type="match status" value="1"/>
</dbReference>
<dbReference type="SUPFAM" id="SSF52799">
    <property type="entry name" value="(Phosphotyrosine protein) phosphatases II"/>
    <property type="match status" value="1"/>
</dbReference>
<dbReference type="InterPro" id="IPR026893">
    <property type="entry name" value="Tyr/Ser_Pase_IphP-type"/>
</dbReference>
<evidence type="ECO:0000259" key="1">
    <source>
        <dbReference type="PROSITE" id="PS50056"/>
    </source>
</evidence>
<dbReference type="Pfam" id="PF13350">
    <property type="entry name" value="Y_phosphatase3"/>
    <property type="match status" value="1"/>
</dbReference>
<evidence type="ECO:0000313" key="3">
    <source>
        <dbReference type="Proteomes" id="UP000249363"/>
    </source>
</evidence>
<dbReference type="GO" id="GO:0004721">
    <property type="term" value="F:phosphoprotein phosphatase activity"/>
    <property type="evidence" value="ECO:0007669"/>
    <property type="project" value="InterPro"/>
</dbReference>
<feature type="domain" description="Tyrosine specific protein phosphatases" evidence="1">
    <location>
        <begin position="74"/>
        <end position="107"/>
    </location>
</feature>
<dbReference type="AlphaFoldDB" id="A0A364KXI2"/>
<comment type="caution">
    <text evidence="2">The sequence shown here is derived from an EMBL/GenBank/DDBJ whole genome shotgun (WGS) entry which is preliminary data.</text>
</comment>
<dbReference type="InterPro" id="IPR000387">
    <property type="entry name" value="Tyr_Pase_dom"/>
</dbReference>
<accession>A0A364KXI2</accession>